<dbReference type="Pfam" id="PF00560">
    <property type="entry name" value="LRR_1"/>
    <property type="match status" value="1"/>
</dbReference>
<keyword evidence="2" id="KW-0677">Repeat</keyword>
<dbReference type="PRINTS" id="PR00019">
    <property type="entry name" value="LEURICHRPT"/>
</dbReference>
<comment type="caution">
    <text evidence="3">The sequence shown here is derived from an EMBL/GenBank/DDBJ whole genome shotgun (WGS) entry which is preliminary data.</text>
</comment>
<evidence type="ECO:0000256" key="2">
    <source>
        <dbReference type="ARBA" id="ARBA00022737"/>
    </source>
</evidence>
<sequence length="467" mass="54412">MQQALNDTEYKTLQEWFYEIFGDKSYKNKQMFPKNLEDFLENFNKDHALSFCINKYNNAKISQINASVLKPVESILKKLDIWNLKLEGLCLEELPSFVLELKNLQKLSLYENNFWQLDKINELKNLKKLNLNQNCFCEVPPLSLPNLTHLSICGNLIENKNETDSIGLKNLNTPNLKKLDLGKNALNYFPREILELKNLKKLNLSSNKITSLPSLLSLQNLKILNLSCNALSEISKELTTLPNLEYLDISYNKLTSLDTSFYEAKFELIKEGNKIPLTDYEKDRTSHLTQKEFKAFSTWLWNNCHDCGLMLEDMLDEFRWYDDYGYDAPELKEWLLQTHVFGLLRDCPEVHELPKELGKLKGLQKIDVSYHPIKELPSTIFGIKSLEYLDISDTDINGLSSEIKNLEELKLLDISGTFIKSLPKEILECKKLEHILVDKDFIIPQNFPKDLIKTSLSKEEWEKFNYN</sequence>
<organism evidence="3 4">
    <name type="scientific">Helicobacter trogontum</name>
    <dbReference type="NCBI Taxonomy" id="50960"/>
    <lineage>
        <taxon>Bacteria</taxon>
        <taxon>Pseudomonadati</taxon>
        <taxon>Campylobacterota</taxon>
        <taxon>Epsilonproteobacteria</taxon>
        <taxon>Campylobacterales</taxon>
        <taxon>Helicobacteraceae</taxon>
        <taxon>Helicobacter</taxon>
    </lineage>
</organism>
<evidence type="ECO:0000256" key="1">
    <source>
        <dbReference type="ARBA" id="ARBA00022614"/>
    </source>
</evidence>
<dbReference type="PANTHER" id="PTHR48051:SF1">
    <property type="entry name" value="RAS SUPPRESSOR PROTEIN 1"/>
    <property type="match status" value="1"/>
</dbReference>
<dbReference type="Gene3D" id="3.80.10.10">
    <property type="entry name" value="Ribonuclease Inhibitor"/>
    <property type="match status" value="2"/>
</dbReference>
<dbReference type="InterPro" id="IPR032675">
    <property type="entry name" value="LRR_dom_sf"/>
</dbReference>
<gene>
    <name evidence="3" type="ORF">LS81_004935</name>
</gene>
<proteinExistence type="predicted"/>
<dbReference type="OrthoDB" id="5326649at2"/>
<dbReference type="AlphaFoldDB" id="A0A4U8SBK5"/>
<dbReference type="SMART" id="SM00364">
    <property type="entry name" value="LRR_BAC"/>
    <property type="match status" value="4"/>
</dbReference>
<keyword evidence="1" id="KW-0433">Leucine-rich repeat</keyword>
<dbReference type="EMBL" id="JRPL02000008">
    <property type="protein sequence ID" value="TLD83434.1"/>
    <property type="molecule type" value="Genomic_DNA"/>
</dbReference>
<accession>A0A4U8SBK5</accession>
<dbReference type="InterPro" id="IPR003591">
    <property type="entry name" value="Leu-rich_rpt_typical-subtyp"/>
</dbReference>
<reference evidence="3 4" key="1">
    <citation type="journal article" date="2014" name="Genome Announc.">
        <title>Draft genome sequences of eight enterohepatic helicobacter species isolated from both laboratory and wild rodents.</title>
        <authorList>
            <person name="Sheh A."/>
            <person name="Shen Z."/>
            <person name="Fox J.G."/>
        </authorList>
    </citation>
    <scope>NUCLEOTIDE SEQUENCE [LARGE SCALE GENOMIC DNA]</scope>
    <source>
        <strain evidence="3 4">ATCC 700114</strain>
    </source>
</reference>
<name>A0A4U8SBK5_9HELI</name>
<evidence type="ECO:0000313" key="4">
    <source>
        <dbReference type="Proteomes" id="UP000029878"/>
    </source>
</evidence>
<dbReference type="InterPro" id="IPR050216">
    <property type="entry name" value="LRR_domain-containing"/>
</dbReference>
<dbReference type="Proteomes" id="UP000029878">
    <property type="component" value="Unassembled WGS sequence"/>
</dbReference>
<dbReference type="SMART" id="SM00369">
    <property type="entry name" value="LRR_TYP"/>
    <property type="match status" value="6"/>
</dbReference>
<dbReference type="SUPFAM" id="SSF52047">
    <property type="entry name" value="RNI-like"/>
    <property type="match status" value="1"/>
</dbReference>
<dbReference type="Pfam" id="PF13516">
    <property type="entry name" value="LRR_6"/>
    <property type="match status" value="1"/>
</dbReference>
<evidence type="ECO:0008006" key="5">
    <source>
        <dbReference type="Google" id="ProtNLM"/>
    </source>
</evidence>
<dbReference type="PROSITE" id="PS51450">
    <property type="entry name" value="LRR"/>
    <property type="match status" value="5"/>
</dbReference>
<dbReference type="InterPro" id="IPR001611">
    <property type="entry name" value="Leu-rich_rpt"/>
</dbReference>
<evidence type="ECO:0000313" key="3">
    <source>
        <dbReference type="EMBL" id="TLD83434.1"/>
    </source>
</evidence>
<dbReference type="GO" id="GO:0005737">
    <property type="term" value="C:cytoplasm"/>
    <property type="evidence" value="ECO:0007669"/>
    <property type="project" value="TreeGrafter"/>
</dbReference>
<dbReference type="PANTHER" id="PTHR48051">
    <property type="match status" value="1"/>
</dbReference>
<dbReference type="RefSeq" id="WP_034346038.1">
    <property type="nucleotide sequence ID" value="NZ_FZNG01000038.1"/>
</dbReference>
<protein>
    <recommendedName>
        <fullName evidence="5">Leucine-rich repeat domain-containing protein</fullName>
    </recommendedName>
</protein>
<dbReference type="Pfam" id="PF13855">
    <property type="entry name" value="LRR_8"/>
    <property type="match status" value="1"/>
</dbReference>